<feature type="signal peptide" evidence="1">
    <location>
        <begin position="1"/>
        <end position="19"/>
    </location>
</feature>
<organism evidence="2 3">
    <name type="scientific">Paenimyroides tangerinum</name>
    <dbReference type="NCBI Taxonomy" id="2488728"/>
    <lineage>
        <taxon>Bacteria</taxon>
        <taxon>Pseudomonadati</taxon>
        <taxon>Bacteroidota</taxon>
        <taxon>Flavobacteriia</taxon>
        <taxon>Flavobacteriales</taxon>
        <taxon>Flavobacteriaceae</taxon>
        <taxon>Paenimyroides</taxon>
    </lineage>
</organism>
<keyword evidence="1" id="KW-0732">Signal</keyword>
<evidence type="ECO:0000256" key="1">
    <source>
        <dbReference type="SAM" id="SignalP"/>
    </source>
</evidence>
<evidence type="ECO:0000313" key="2">
    <source>
        <dbReference type="EMBL" id="RRJ90987.1"/>
    </source>
</evidence>
<dbReference type="EMBL" id="RQVQ01000013">
    <property type="protein sequence ID" value="RRJ90987.1"/>
    <property type="molecule type" value="Genomic_DNA"/>
</dbReference>
<protein>
    <submittedName>
        <fullName evidence="2">Uncharacterized protein</fullName>
    </submittedName>
</protein>
<sequence length="189" mass="22120">MKKYILLGLSLMFFNSTIAQTSSEKIETDFVNYTNLIIDKKIDEAIEFSNPKLFEIFTRTQMKSLLEMVYNMPNIEYKMNLPTNIEVGDITRIDNIDYAKMNIISPIEMKFKDMEATKENIFLLKANFEIKFGEGNVTYDEKTDFYKINTRKKIIASSTDNGENWKFIVVDNPKMEDILKKIIPAELFE</sequence>
<evidence type="ECO:0000313" key="3">
    <source>
        <dbReference type="Proteomes" id="UP000275719"/>
    </source>
</evidence>
<name>A0A3P3W9J5_9FLAO</name>
<dbReference type="AlphaFoldDB" id="A0A3P3W9J5"/>
<dbReference type="Proteomes" id="UP000275719">
    <property type="component" value="Unassembled WGS sequence"/>
</dbReference>
<accession>A0A3P3W9J5</accession>
<proteinExistence type="predicted"/>
<keyword evidence="3" id="KW-1185">Reference proteome</keyword>
<dbReference type="OrthoDB" id="982449at2"/>
<dbReference type="RefSeq" id="WP_125018724.1">
    <property type="nucleotide sequence ID" value="NZ_RQVQ01000013.1"/>
</dbReference>
<feature type="chain" id="PRO_5017975478" evidence="1">
    <location>
        <begin position="20"/>
        <end position="189"/>
    </location>
</feature>
<gene>
    <name evidence="2" type="ORF">EG240_07235</name>
</gene>
<reference evidence="2 3" key="1">
    <citation type="submission" date="2018-11" db="EMBL/GenBank/DDBJ databases">
        <title>Flavobacterium sp. nov., YIM 102701-2 draft genome.</title>
        <authorList>
            <person name="Li G."/>
            <person name="Jiang Y."/>
        </authorList>
    </citation>
    <scope>NUCLEOTIDE SEQUENCE [LARGE SCALE GENOMIC DNA]</scope>
    <source>
        <strain evidence="2 3">YIM 102701-2</strain>
    </source>
</reference>
<comment type="caution">
    <text evidence="2">The sequence shown here is derived from an EMBL/GenBank/DDBJ whole genome shotgun (WGS) entry which is preliminary data.</text>
</comment>